<protein>
    <submittedName>
        <fullName evidence="1">Uncharacterized protein</fullName>
    </submittedName>
</protein>
<organism evidence="1 2">
    <name type="scientific">Pistacia integerrima</name>
    <dbReference type="NCBI Taxonomy" id="434235"/>
    <lineage>
        <taxon>Eukaryota</taxon>
        <taxon>Viridiplantae</taxon>
        <taxon>Streptophyta</taxon>
        <taxon>Embryophyta</taxon>
        <taxon>Tracheophyta</taxon>
        <taxon>Spermatophyta</taxon>
        <taxon>Magnoliopsida</taxon>
        <taxon>eudicotyledons</taxon>
        <taxon>Gunneridae</taxon>
        <taxon>Pentapetalae</taxon>
        <taxon>rosids</taxon>
        <taxon>malvids</taxon>
        <taxon>Sapindales</taxon>
        <taxon>Anacardiaceae</taxon>
        <taxon>Pistacia</taxon>
    </lineage>
</organism>
<dbReference type="Proteomes" id="UP001163603">
    <property type="component" value="Chromosome 1"/>
</dbReference>
<name>A0ACC0ZP13_9ROSI</name>
<evidence type="ECO:0000313" key="1">
    <source>
        <dbReference type="EMBL" id="KAJ0053599.1"/>
    </source>
</evidence>
<evidence type="ECO:0000313" key="2">
    <source>
        <dbReference type="Proteomes" id="UP001163603"/>
    </source>
</evidence>
<reference evidence="2" key="1">
    <citation type="journal article" date="2023" name="G3 (Bethesda)">
        <title>Genome assembly and association tests identify interacting loci associated with vigor, precocity, and sex in interspecific pistachio rootstocks.</title>
        <authorList>
            <person name="Palmer W."/>
            <person name="Jacygrad E."/>
            <person name="Sagayaradj S."/>
            <person name="Cavanaugh K."/>
            <person name="Han R."/>
            <person name="Bertier L."/>
            <person name="Beede B."/>
            <person name="Kafkas S."/>
            <person name="Golino D."/>
            <person name="Preece J."/>
            <person name="Michelmore R."/>
        </authorList>
    </citation>
    <scope>NUCLEOTIDE SEQUENCE [LARGE SCALE GENOMIC DNA]</scope>
</reference>
<dbReference type="EMBL" id="CM047736">
    <property type="protein sequence ID" value="KAJ0053599.1"/>
    <property type="molecule type" value="Genomic_DNA"/>
</dbReference>
<sequence>MEITTTTMSMKLINNCPKLLRFHSPLLQSHASVRNSLHFSVISHSTVRNPRFVTCCLSNENTSNTVAEVAVKDPSLAVKKKAADILPELKGTSIFLVGMASSIKTSLGKLLADSLRYYYFDSDSLVLEAAGGESAAKAFRDSDERGYREAETEVLKQLSSMGRLVVCAGNGAVQSSTNLALLRHGVSMWIDVPLDMVTRGVVEDQSEDTASEFYVLPNDSQVLPQVAALYQQMRGGYSTADATISLQKVANQLGYDDLDAVTTEDMTMEVLKEIEKLTRVKKMLAEAAKPF</sequence>
<keyword evidence="2" id="KW-1185">Reference proteome</keyword>
<comment type="caution">
    <text evidence="1">The sequence shown here is derived from an EMBL/GenBank/DDBJ whole genome shotgun (WGS) entry which is preliminary data.</text>
</comment>
<gene>
    <name evidence="1" type="ORF">Pint_03055</name>
</gene>
<accession>A0ACC0ZP13</accession>
<proteinExistence type="predicted"/>